<gene>
    <name evidence="4" type="primary">NPDC1</name>
    <name evidence="4" type="ORF">AOXY_G26646</name>
</gene>
<feature type="compositionally biased region" description="Basic and acidic residues" evidence="1">
    <location>
        <begin position="261"/>
        <end position="270"/>
    </location>
</feature>
<keyword evidence="2" id="KW-0472">Membrane</keyword>
<evidence type="ECO:0000313" key="5">
    <source>
        <dbReference type="Proteomes" id="UP001230051"/>
    </source>
</evidence>
<dbReference type="GO" id="GO:0016020">
    <property type="term" value="C:membrane"/>
    <property type="evidence" value="ECO:0007669"/>
    <property type="project" value="InterPro"/>
</dbReference>
<evidence type="ECO:0000313" key="4">
    <source>
        <dbReference type="EMBL" id="KAK1155807.1"/>
    </source>
</evidence>
<feature type="signal peptide" evidence="3">
    <location>
        <begin position="1"/>
        <end position="31"/>
    </location>
</feature>
<dbReference type="PANTHER" id="PTHR23352">
    <property type="entry name" value="NEURAL PROLIFERATION DIFFERENTIATION AND CONTROL PROTEIN-1 NPDC-1 PROTEIN"/>
    <property type="match status" value="1"/>
</dbReference>
<dbReference type="InterPro" id="IPR009635">
    <property type="entry name" value="NPDC1"/>
</dbReference>
<feature type="compositionally biased region" description="Low complexity" evidence="1">
    <location>
        <begin position="156"/>
        <end position="166"/>
    </location>
</feature>
<sequence length="319" mass="34959">MTDRRRGVLCWLSAAVLPGAVLCAFLTTVHGSLPVDSCPRSLDCTMQRRQFCQPGSRECGPCISPLVEDEHKNCVVMQRNLHAGKMLTVPSVDEEIDYLASIIAKQRHQQVELKQEDNPPTVIGNALETSRKEEIPVQMNADVQSATGEAKASQSPTTAANTPTKPAVRHGPVTSPYPGNDALLLTMIVVCTVVGTAALIVAGVCWVRLQKEMRLAQKVDYPAFRVMGPTTFEGTLPGDKKLAQSAQMYHYQHQKQQMLSLEKHKEEPKEPGSGATSDEENEDGDFTVYECPGLAPTGEMEVKNPLFDDSSLHPQKNHQ</sequence>
<comment type="caution">
    <text evidence="4">The sequence shown here is derived from an EMBL/GenBank/DDBJ whole genome shotgun (WGS) entry which is preliminary data.</text>
</comment>
<keyword evidence="2" id="KW-0812">Transmembrane</keyword>
<protein>
    <submittedName>
        <fullName evidence="4">Neural proliferation differentiation and control protein 1 isoform X1</fullName>
    </submittedName>
</protein>
<evidence type="ECO:0000256" key="1">
    <source>
        <dbReference type="SAM" id="MobiDB-lite"/>
    </source>
</evidence>
<dbReference type="Proteomes" id="UP001230051">
    <property type="component" value="Unassembled WGS sequence"/>
</dbReference>
<feature type="compositionally biased region" description="Polar residues" evidence="1">
    <location>
        <begin position="144"/>
        <end position="155"/>
    </location>
</feature>
<keyword evidence="5" id="KW-1185">Reference proteome</keyword>
<dbReference type="EMBL" id="JAGXEW010000029">
    <property type="protein sequence ID" value="KAK1155807.1"/>
    <property type="molecule type" value="Genomic_DNA"/>
</dbReference>
<organism evidence="4 5">
    <name type="scientific">Acipenser oxyrinchus oxyrinchus</name>
    <dbReference type="NCBI Taxonomy" id="40147"/>
    <lineage>
        <taxon>Eukaryota</taxon>
        <taxon>Metazoa</taxon>
        <taxon>Chordata</taxon>
        <taxon>Craniata</taxon>
        <taxon>Vertebrata</taxon>
        <taxon>Euteleostomi</taxon>
        <taxon>Actinopterygii</taxon>
        <taxon>Chondrostei</taxon>
        <taxon>Acipenseriformes</taxon>
        <taxon>Acipenseridae</taxon>
        <taxon>Acipenser</taxon>
    </lineage>
</organism>
<dbReference type="PANTHER" id="PTHR23352:SF2">
    <property type="entry name" value="NEURAL PROLIFERATION DIFFERENTIATION AND CONTROL PROTEIN 1"/>
    <property type="match status" value="1"/>
</dbReference>
<evidence type="ECO:0000256" key="3">
    <source>
        <dbReference type="SAM" id="SignalP"/>
    </source>
</evidence>
<evidence type="ECO:0000256" key="2">
    <source>
        <dbReference type="SAM" id="Phobius"/>
    </source>
</evidence>
<dbReference type="Pfam" id="PF06809">
    <property type="entry name" value="NPDC1"/>
    <property type="match status" value="1"/>
</dbReference>
<feature type="chain" id="PRO_5041969066" evidence="3">
    <location>
        <begin position="32"/>
        <end position="319"/>
    </location>
</feature>
<feature type="region of interest" description="Disordered" evidence="1">
    <location>
        <begin position="144"/>
        <end position="173"/>
    </location>
</feature>
<proteinExistence type="predicted"/>
<keyword evidence="3" id="KW-0732">Signal</keyword>
<dbReference type="AlphaFoldDB" id="A0AAD8FXU9"/>
<feature type="region of interest" description="Disordered" evidence="1">
    <location>
        <begin position="253"/>
        <end position="319"/>
    </location>
</feature>
<reference evidence="4" key="1">
    <citation type="submission" date="2022-02" db="EMBL/GenBank/DDBJ databases">
        <title>Atlantic sturgeon de novo genome assembly.</title>
        <authorList>
            <person name="Stock M."/>
            <person name="Klopp C."/>
            <person name="Guiguen Y."/>
            <person name="Cabau C."/>
            <person name="Parinello H."/>
            <person name="Santidrian Yebra-Pimentel E."/>
            <person name="Kuhl H."/>
            <person name="Dirks R.P."/>
            <person name="Guessner J."/>
            <person name="Wuertz S."/>
            <person name="Du K."/>
            <person name="Schartl M."/>
        </authorList>
    </citation>
    <scope>NUCLEOTIDE SEQUENCE</scope>
    <source>
        <strain evidence="4">STURGEONOMICS-FGT-2020</strain>
        <tissue evidence="4">Whole blood</tissue>
    </source>
</reference>
<keyword evidence="2" id="KW-1133">Transmembrane helix</keyword>
<feature type="transmembrane region" description="Helical" evidence="2">
    <location>
        <begin position="182"/>
        <end position="207"/>
    </location>
</feature>
<name>A0AAD8FXU9_ACIOX</name>
<accession>A0AAD8FXU9</accession>